<dbReference type="InParanoid" id="C3Y833"/>
<dbReference type="PANTHER" id="PTHR35558">
    <property type="entry name" value="SGNH_HYDRO DOMAIN-CONTAINING PROTEIN"/>
    <property type="match status" value="1"/>
</dbReference>
<accession>C3Y833</accession>
<organism>
    <name type="scientific">Branchiostoma floridae</name>
    <name type="common">Florida lancelet</name>
    <name type="synonym">Amphioxus</name>
    <dbReference type="NCBI Taxonomy" id="7739"/>
    <lineage>
        <taxon>Eukaryota</taxon>
        <taxon>Metazoa</taxon>
        <taxon>Chordata</taxon>
        <taxon>Cephalochordata</taxon>
        <taxon>Leptocardii</taxon>
        <taxon>Amphioxiformes</taxon>
        <taxon>Branchiostomatidae</taxon>
        <taxon>Branchiostoma</taxon>
    </lineage>
</organism>
<sequence>MVSYTDSLKSLYGIPEIARVLQAHAAKFKDEPPRWTTAAEIETVARHLVQTYPGLGVGGVDGKDVHFIYIQQHPQHRPHLVLYLHLIRDLASRRAQWAKYDEQFRYHRETSPDTPWNTSHLQLYVDALQIRPRPPIPASRPAGAERTPKHPEKYLPGGVLLGQRMRPGVAGAASLRTATPGSRVPKAAVGRRSGTGDSGTVVSDSKGGNFTDLV</sequence>
<dbReference type="EMBL" id="GG666491">
    <property type="protein sequence ID" value="EEN63502.1"/>
    <property type="molecule type" value="Genomic_DNA"/>
</dbReference>
<evidence type="ECO:0000256" key="1">
    <source>
        <dbReference type="SAM" id="MobiDB-lite"/>
    </source>
</evidence>
<reference evidence="2" key="1">
    <citation type="journal article" date="2008" name="Nature">
        <title>The amphioxus genome and the evolution of the chordate karyotype.</title>
        <authorList>
            <consortium name="US DOE Joint Genome Institute (JGI-PGF)"/>
            <person name="Putnam N.H."/>
            <person name="Butts T."/>
            <person name="Ferrier D.E.K."/>
            <person name="Furlong R.F."/>
            <person name="Hellsten U."/>
            <person name="Kawashima T."/>
            <person name="Robinson-Rechavi M."/>
            <person name="Shoguchi E."/>
            <person name="Terry A."/>
            <person name="Yu J.-K."/>
            <person name="Benito-Gutierrez E.L."/>
            <person name="Dubchak I."/>
            <person name="Garcia-Fernandez J."/>
            <person name="Gibson-Brown J.J."/>
            <person name="Grigoriev I.V."/>
            <person name="Horton A.C."/>
            <person name="de Jong P.J."/>
            <person name="Jurka J."/>
            <person name="Kapitonov V.V."/>
            <person name="Kohara Y."/>
            <person name="Kuroki Y."/>
            <person name="Lindquist E."/>
            <person name="Lucas S."/>
            <person name="Osoegawa K."/>
            <person name="Pennacchio L.A."/>
            <person name="Salamov A.A."/>
            <person name="Satou Y."/>
            <person name="Sauka-Spengler T."/>
            <person name="Schmutz J."/>
            <person name="Shin-I T."/>
            <person name="Toyoda A."/>
            <person name="Bronner-Fraser M."/>
            <person name="Fujiyama A."/>
            <person name="Holland L.Z."/>
            <person name="Holland P.W.H."/>
            <person name="Satoh N."/>
            <person name="Rokhsar D.S."/>
        </authorList>
    </citation>
    <scope>NUCLEOTIDE SEQUENCE [LARGE SCALE GENOMIC DNA]</scope>
    <source>
        <strain evidence="2">S238N-H82</strain>
        <tissue evidence="2">Testes</tissue>
    </source>
</reference>
<gene>
    <name evidence="2" type="ORF">BRAFLDRAFT_119254</name>
</gene>
<feature type="region of interest" description="Disordered" evidence="1">
    <location>
        <begin position="132"/>
        <end position="152"/>
    </location>
</feature>
<dbReference type="PANTHER" id="PTHR35558:SF1">
    <property type="entry name" value="ENDONUCLEASE_EXONUCLEASE_PHOSPHATASE DOMAIN-CONTAINING PROTEIN"/>
    <property type="match status" value="1"/>
</dbReference>
<dbReference type="AlphaFoldDB" id="C3Y833"/>
<feature type="region of interest" description="Disordered" evidence="1">
    <location>
        <begin position="170"/>
        <end position="214"/>
    </location>
</feature>
<proteinExistence type="predicted"/>
<evidence type="ECO:0000313" key="2">
    <source>
        <dbReference type="EMBL" id="EEN63502.1"/>
    </source>
</evidence>
<protein>
    <submittedName>
        <fullName evidence="2">Uncharacterized protein</fullName>
    </submittedName>
</protein>
<name>C3Y833_BRAFL</name>
<feature type="compositionally biased region" description="Polar residues" evidence="1">
    <location>
        <begin position="198"/>
        <end position="208"/>
    </location>
</feature>